<sequence length="307" mass="34046">MVERYACVKLAASYGDTQLMAPDDAAASFFKSPFRAHETGSAVDIAYGDFGSPASSPVDGVIVDIREFETPTPFKDRNFKEYLTAVRCGELVVRILHVKPDLGIGDRVRTGEDFGTFIRSGYFYFWNFSHLHVEVRMPDDYLRATSNMPLDLPVGVVRRAFPGGADLDSDIFEFTGEVVLSNKRYALFDCPDYSTDGHFNGYSVGGFLLDGFIPACDHALHRFGLVGKCHDAPPFDCFKSIGNSHLVYSSSVNLIVFDRENRTLDVAGAAFILFFSKPLIKLVPTRYGKHLPQCGDVVSVQIDMCKD</sequence>
<proteinExistence type="predicted"/>
<protein>
    <submittedName>
        <fullName evidence="1">Uncharacterized protein</fullName>
    </submittedName>
</protein>
<organism evidence="1 2">
    <name type="scientific">Candidatus Methanogaster sp</name>
    <dbReference type="NCBI Taxonomy" id="3386292"/>
    <lineage>
        <taxon>Archaea</taxon>
        <taxon>Methanobacteriati</taxon>
        <taxon>Methanobacteriota</taxon>
        <taxon>Stenosarchaea group</taxon>
        <taxon>Methanomicrobia</taxon>
        <taxon>Methanosarcinales</taxon>
        <taxon>ANME-2 cluster</taxon>
        <taxon>Candidatus Methanogasteraceae</taxon>
        <taxon>Candidatus Methanogaster</taxon>
    </lineage>
</organism>
<name>A0AC61L5R9_9EURY</name>
<dbReference type="Proteomes" id="UP000248329">
    <property type="component" value="Unassembled WGS sequence"/>
</dbReference>
<gene>
    <name evidence="1" type="ORF">C4B59_03670</name>
</gene>
<comment type="caution">
    <text evidence="1">The sequence shown here is derived from an EMBL/GenBank/DDBJ whole genome shotgun (WGS) entry which is preliminary data.</text>
</comment>
<dbReference type="EMBL" id="PQXF01000004">
    <property type="protein sequence ID" value="PXF61657.1"/>
    <property type="molecule type" value="Genomic_DNA"/>
</dbReference>
<evidence type="ECO:0000313" key="1">
    <source>
        <dbReference type="EMBL" id="PXF61657.1"/>
    </source>
</evidence>
<accession>A0AC61L5R9</accession>
<reference evidence="1" key="1">
    <citation type="submission" date="2018-01" db="EMBL/GenBank/DDBJ databases">
        <authorList>
            <person name="Krukenberg V."/>
        </authorList>
    </citation>
    <scope>NUCLEOTIDE SEQUENCE</scope>
    <source>
        <strain evidence="1">E20ANME2</strain>
    </source>
</reference>
<evidence type="ECO:0000313" key="2">
    <source>
        <dbReference type="Proteomes" id="UP000248329"/>
    </source>
</evidence>